<dbReference type="PANTHER" id="PTHR36838">
    <property type="entry name" value="AUXIN EFFLUX CARRIER FAMILY PROTEIN"/>
    <property type="match status" value="1"/>
</dbReference>
<keyword evidence="6 8" id="KW-1133">Transmembrane helix</keyword>
<name>A0A3E2TP61_9FIRM</name>
<accession>A0A3E2TP61</accession>
<keyword evidence="3" id="KW-0813">Transport</keyword>
<keyword evidence="7 8" id="KW-0472">Membrane</keyword>
<dbReference type="Pfam" id="PF03547">
    <property type="entry name" value="Mem_trans"/>
    <property type="match status" value="2"/>
</dbReference>
<evidence type="ECO:0000256" key="3">
    <source>
        <dbReference type="ARBA" id="ARBA00022448"/>
    </source>
</evidence>
<dbReference type="RefSeq" id="WP_117527957.1">
    <property type="nucleotide sequence ID" value="NZ_JAQENQ010000001.1"/>
</dbReference>
<keyword evidence="5 8" id="KW-0812">Transmembrane</keyword>
<feature type="transmembrane region" description="Helical" evidence="8">
    <location>
        <begin position="6"/>
        <end position="25"/>
    </location>
</feature>
<evidence type="ECO:0000256" key="6">
    <source>
        <dbReference type="ARBA" id="ARBA00022989"/>
    </source>
</evidence>
<dbReference type="InterPro" id="IPR038770">
    <property type="entry name" value="Na+/solute_symporter_sf"/>
</dbReference>
<comment type="similarity">
    <text evidence="2">Belongs to the auxin efflux carrier (TC 2.A.69) family.</text>
</comment>
<dbReference type="Proteomes" id="UP000260773">
    <property type="component" value="Unassembled WGS sequence"/>
</dbReference>
<feature type="transmembrane region" description="Helical" evidence="8">
    <location>
        <begin position="289"/>
        <end position="309"/>
    </location>
</feature>
<dbReference type="AlphaFoldDB" id="A0A3E2TP61"/>
<reference evidence="9 10" key="1">
    <citation type="submission" date="2018-08" db="EMBL/GenBank/DDBJ databases">
        <title>A genome reference for cultivated species of the human gut microbiota.</title>
        <authorList>
            <person name="Zou Y."/>
            <person name="Xue W."/>
            <person name="Luo G."/>
        </authorList>
    </citation>
    <scope>NUCLEOTIDE SEQUENCE [LARGE SCALE GENOMIC DNA]</scope>
    <source>
        <strain evidence="9 10">AF45-17</strain>
    </source>
</reference>
<comment type="subcellular location">
    <subcellularLocation>
        <location evidence="1">Cell membrane</location>
        <topology evidence="1">Multi-pass membrane protein</topology>
    </subcellularLocation>
</comment>
<evidence type="ECO:0000256" key="7">
    <source>
        <dbReference type="ARBA" id="ARBA00023136"/>
    </source>
</evidence>
<evidence type="ECO:0000256" key="5">
    <source>
        <dbReference type="ARBA" id="ARBA00022692"/>
    </source>
</evidence>
<dbReference type="GO" id="GO:0005886">
    <property type="term" value="C:plasma membrane"/>
    <property type="evidence" value="ECO:0007669"/>
    <property type="project" value="UniProtKB-SubCell"/>
</dbReference>
<evidence type="ECO:0000256" key="8">
    <source>
        <dbReference type="SAM" id="Phobius"/>
    </source>
</evidence>
<dbReference type="InterPro" id="IPR004776">
    <property type="entry name" value="Mem_transp_PIN-like"/>
</dbReference>
<organism evidence="9 10">
    <name type="scientific">Coprococcus catus</name>
    <dbReference type="NCBI Taxonomy" id="116085"/>
    <lineage>
        <taxon>Bacteria</taxon>
        <taxon>Bacillati</taxon>
        <taxon>Bacillota</taxon>
        <taxon>Clostridia</taxon>
        <taxon>Lachnospirales</taxon>
        <taxon>Lachnospiraceae</taxon>
        <taxon>Coprococcus</taxon>
    </lineage>
</organism>
<feature type="transmembrane region" description="Helical" evidence="8">
    <location>
        <begin position="157"/>
        <end position="177"/>
    </location>
</feature>
<evidence type="ECO:0000256" key="4">
    <source>
        <dbReference type="ARBA" id="ARBA00022475"/>
    </source>
</evidence>
<evidence type="ECO:0000313" key="9">
    <source>
        <dbReference type="EMBL" id="RGB80270.1"/>
    </source>
</evidence>
<dbReference type="GO" id="GO:0055085">
    <property type="term" value="P:transmembrane transport"/>
    <property type="evidence" value="ECO:0007669"/>
    <property type="project" value="InterPro"/>
</dbReference>
<feature type="transmembrane region" description="Helical" evidence="8">
    <location>
        <begin position="220"/>
        <end position="242"/>
    </location>
</feature>
<feature type="transmembrane region" description="Helical" evidence="8">
    <location>
        <begin position="63"/>
        <end position="85"/>
    </location>
</feature>
<dbReference type="Gene3D" id="1.20.1530.20">
    <property type="match status" value="1"/>
</dbReference>
<evidence type="ECO:0000313" key="10">
    <source>
        <dbReference type="Proteomes" id="UP000260773"/>
    </source>
</evidence>
<gene>
    <name evidence="9" type="ORF">DW070_06910</name>
</gene>
<comment type="caution">
    <text evidence="9">The sequence shown here is derived from an EMBL/GenBank/DDBJ whole genome shotgun (WGS) entry which is preliminary data.</text>
</comment>
<protein>
    <submittedName>
        <fullName evidence="9">AEC family transporter</fullName>
    </submittedName>
</protein>
<sequence length="310" mass="33902">MELSILLAEQIFSLLLMVLTGYVVRKLNVVPKSGRKVLASIVLYVSAPCIVFDSFQIEYSSEKLFGLVVGFAAACIALAVFIWAASVCKKIFHLSASEQTSVTYANTGNMIIPLVNNILGSEYVLYTSPYNCTQTALLWIHAYNLITGNKNVQLKKILLNPNIIAMEAGLVFFLLGIQLPGPLHHTVTQLGSLIGPLSMLNVGFIMAEENLLDVFKGRKIWLVTILRLIILPMIMIFCVRLTGITFRFPQTKSVLLISLLAAAAPTASSIAQFAEIADNDAVPAGKINILSTLCCIITMPVMIMIYQVLC</sequence>
<feature type="transmembrane region" description="Helical" evidence="8">
    <location>
        <begin position="37"/>
        <end position="57"/>
    </location>
</feature>
<proteinExistence type="inferred from homology"/>
<keyword evidence="4" id="KW-1003">Cell membrane</keyword>
<feature type="transmembrane region" description="Helical" evidence="8">
    <location>
        <begin position="254"/>
        <end position="277"/>
    </location>
</feature>
<evidence type="ECO:0000256" key="2">
    <source>
        <dbReference type="ARBA" id="ARBA00010145"/>
    </source>
</evidence>
<dbReference type="PANTHER" id="PTHR36838:SF1">
    <property type="entry name" value="SLR1864 PROTEIN"/>
    <property type="match status" value="1"/>
</dbReference>
<dbReference type="EMBL" id="QVEP01000012">
    <property type="protein sequence ID" value="RGB80270.1"/>
    <property type="molecule type" value="Genomic_DNA"/>
</dbReference>
<evidence type="ECO:0000256" key="1">
    <source>
        <dbReference type="ARBA" id="ARBA00004651"/>
    </source>
</evidence>